<dbReference type="InterPro" id="IPR013785">
    <property type="entry name" value="Aldolase_TIM"/>
</dbReference>
<evidence type="ECO:0000256" key="8">
    <source>
        <dbReference type="ARBA" id="ARBA00023154"/>
    </source>
</evidence>
<dbReference type="SMART" id="SM01130">
    <property type="entry name" value="DHDPS"/>
    <property type="match status" value="1"/>
</dbReference>
<feature type="active site" description="Schiff-base intermediate with substrate" evidence="12 14">
    <location>
        <position position="157"/>
    </location>
</feature>
<evidence type="ECO:0000256" key="10">
    <source>
        <dbReference type="ARBA" id="ARBA00023270"/>
    </source>
</evidence>
<gene>
    <name evidence="12" type="primary">dapA</name>
    <name evidence="16" type="ORF">SAMN05444858_112107</name>
</gene>
<evidence type="ECO:0000256" key="6">
    <source>
        <dbReference type="ARBA" id="ARBA00022605"/>
    </source>
</evidence>
<comment type="subcellular location">
    <subcellularLocation>
        <location evidence="12">Cytoplasm</location>
    </subcellularLocation>
</comment>
<comment type="caution">
    <text evidence="12">Lacks conserved residue(s) required for the propagation of feature annotation.</text>
</comment>
<evidence type="ECO:0000256" key="7">
    <source>
        <dbReference type="ARBA" id="ARBA00022915"/>
    </source>
</evidence>
<evidence type="ECO:0000256" key="13">
    <source>
        <dbReference type="PIRNR" id="PIRNR001365"/>
    </source>
</evidence>
<comment type="caution">
    <text evidence="12">Was originally thought to be a dihydrodipicolinate synthase (DHDPS), catalyzing the condensation of (S)-aspartate-beta-semialdehyde [(S)-ASA] and pyruvate to dihydrodipicolinate (DHDP). However, it was shown in E.coli that the product of the enzymatic reaction is not dihydrodipicolinate but in fact (4S)-4-hydroxy-2,3,4,5-tetrahydro-(2S)-dipicolinic acid (HTPA), and that the consecutive dehydration reaction leading to DHDP is not spontaneous but catalyzed by DapB.</text>
</comment>
<keyword evidence="5 12" id="KW-0963">Cytoplasm</keyword>
<dbReference type="Pfam" id="PF00701">
    <property type="entry name" value="DHDPS"/>
    <property type="match status" value="1"/>
</dbReference>
<evidence type="ECO:0000256" key="12">
    <source>
        <dbReference type="HAMAP-Rule" id="MF_00418"/>
    </source>
</evidence>
<evidence type="ECO:0000313" key="16">
    <source>
        <dbReference type="EMBL" id="SIR58355.1"/>
    </source>
</evidence>
<comment type="function">
    <text evidence="1 12">Catalyzes the condensation of (S)-aspartate-beta-semialdehyde [(S)-ASA] and pyruvate to 4-hydroxy-tetrahydrodipicolinate (HTPA).</text>
</comment>
<dbReference type="STRING" id="1198245.SAMN05444858_112107"/>
<keyword evidence="10 12" id="KW-0704">Schiff base</keyword>
<comment type="similarity">
    <text evidence="3 12 13">Belongs to the DapA family.</text>
</comment>
<dbReference type="GO" id="GO:0019877">
    <property type="term" value="P:diaminopimelate biosynthetic process"/>
    <property type="evidence" value="ECO:0007669"/>
    <property type="project" value="UniProtKB-UniRule"/>
</dbReference>
<dbReference type="PANTHER" id="PTHR12128:SF66">
    <property type="entry name" value="4-HYDROXY-2-OXOGLUTARATE ALDOLASE, MITOCHONDRIAL"/>
    <property type="match status" value="1"/>
</dbReference>
<proteinExistence type="inferred from homology"/>
<dbReference type="HAMAP" id="MF_00418">
    <property type="entry name" value="DapA"/>
    <property type="match status" value="1"/>
</dbReference>
<evidence type="ECO:0000256" key="9">
    <source>
        <dbReference type="ARBA" id="ARBA00023239"/>
    </source>
</evidence>
<feature type="site" description="Part of a proton relay during catalysis" evidence="12">
    <location>
        <position position="44"/>
    </location>
</feature>
<evidence type="ECO:0000256" key="15">
    <source>
        <dbReference type="PIRSR" id="PIRSR001365-2"/>
    </source>
</evidence>
<dbReference type="EC" id="4.3.3.7" evidence="4 12"/>
<evidence type="ECO:0000313" key="17">
    <source>
        <dbReference type="Proteomes" id="UP000186004"/>
    </source>
</evidence>
<dbReference type="InterPro" id="IPR002220">
    <property type="entry name" value="DapA-like"/>
</dbReference>
<comment type="pathway">
    <text evidence="2 12">Amino-acid biosynthesis; L-lysine biosynthesis via DAP pathway; (S)-tetrahydrodipicolinate from L-aspartate: step 3/4.</text>
</comment>
<dbReference type="InterPro" id="IPR005263">
    <property type="entry name" value="DapA"/>
</dbReference>
<keyword evidence="17" id="KW-1185">Reference proteome</keyword>
<comment type="subunit">
    <text evidence="12">Homotetramer; dimer of dimers.</text>
</comment>
<dbReference type="AlphaFoldDB" id="A0A1N7C445"/>
<name>A0A1N7C445_9ACTN</name>
<evidence type="ECO:0000256" key="2">
    <source>
        <dbReference type="ARBA" id="ARBA00005120"/>
    </source>
</evidence>
<dbReference type="PANTHER" id="PTHR12128">
    <property type="entry name" value="DIHYDRODIPICOLINATE SYNTHASE"/>
    <property type="match status" value="1"/>
</dbReference>
<evidence type="ECO:0000256" key="1">
    <source>
        <dbReference type="ARBA" id="ARBA00003294"/>
    </source>
</evidence>
<keyword evidence="9 12" id="KW-0456">Lyase</keyword>
<evidence type="ECO:0000256" key="4">
    <source>
        <dbReference type="ARBA" id="ARBA00012086"/>
    </source>
</evidence>
<evidence type="ECO:0000256" key="14">
    <source>
        <dbReference type="PIRSR" id="PIRSR001365-1"/>
    </source>
</evidence>
<accession>A0A1N7C445</accession>
<dbReference type="Proteomes" id="UP000186004">
    <property type="component" value="Unassembled WGS sequence"/>
</dbReference>
<dbReference type="PIRSF" id="PIRSF001365">
    <property type="entry name" value="DHDPS"/>
    <property type="match status" value="1"/>
</dbReference>
<dbReference type="PRINTS" id="PR00146">
    <property type="entry name" value="DHPICSNTHASE"/>
</dbReference>
<dbReference type="GO" id="GO:0005737">
    <property type="term" value="C:cytoplasm"/>
    <property type="evidence" value="ECO:0007669"/>
    <property type="project" value="UniProtKB-SubCell"/>
</dbReference>
<feature type="active site" description="Proton donor/acceptor" evidence="12 14">
    <location>
        <position position="129"/>
    </location>
</feature>
<evidence type="ECO:0000256" key="5">
    <source>
        <dbReference type="ARBA" id="ARBA00022490"/>
    </source>
</evidence>
<feature type="binding site" evidence="12 15">
    <location>
        <position position="45"/>
    </location>
    <ligand>
        <name>pyruvate</name>
        <dbReference type="ChEBI" id="CHEBI:15361"/>
    </ligand>
</feature>
<protein>
    <recommendedName>
        <fullName evidence="4 12">4-hydroxy-tetrahydrodipicolinate synthase</fullName>
        <shortName evidence="12">HTPA synthase</shortName>
        <ecNumber evidence="4 12">4.3.3.7</ecNumber>
    </recommendedName>
</protein>
<organism evidence="16 17">
    <name type="scientific">Micromonospora avicenniae</name>
    <dbReference type="NCBI Taxonomy" id="1198245"/>
    <lineage>
        <taxon>Bacteria</taxon>
        <taxon>Bacillati</taxon>
        <taxon>Actinomycetota</taxon>
        <taxon>Actinomycetes</taxon>
        <taxon>Micromonosporales</taxon>
        <taxon>Micromonosporaceae</taxon>
        <taxon>Micromonospora</taxon>
    </lineage>
</organism>
<keyword evidence="8 12" id="KW-0457">Lysine biosynthesis</keyword>
<comment type="catalytic activity">
    <reaction evidence="11 12">
        <text>L-aspartate 4-semialdehyde + pyruvate = (2S,4S)-4-hydroxy-2,3,4,5-tetrahydrodipicolinate + H2O + H(+)</text>
        <dbReference type="Rhea" id="RHEA:34171"/>
        <dbReference type="ChEBI" id="CHEBI:15361"/>
        <dbReference type="ChEBI" id="CHEBI:15377"/>
        <dbReference type="ChEBI" id="CHEBI:15378"/>
        <dbReference type="ChEBI" id="CHEBI:67139"/>
        <dbReference type="ChEBI" id="CHEBI:537519"/>
        <dbReference type="EC" id="4.3.3.7"/>
    </reaction>
</comment>
<evidence type="ECO:0000256" key="11">
    <source>
        <dbReference type="ARBA" id="ARBA00047836"/>
    </source>
</evidence>
<reference evidence="16 17" key="1">
    <citation type="submission" date="2017-01" db="EMBL/GenBank/DDBJ databases">
        <authorList>
            <person name="Mah S.A."/>
            <person name="Swanson W.J."/>
            <person name="Moy G.W."/>
            <person name="Vacquier V.D."/>
        </authorList>
    </citation>
    <scope>NUCLEOTIDE SEQUENCE [LARGE SCALE GENOMIC DNA]</scope>
    <source>
        <strain evidence="16 17">DSM 45758</strain>
    </source>
</reference>
<dbReference type="Gene3D" id="3.20.20.70">
    <property type="entry name" value="Aldolase class I"/>
    <property type="match status" value="1"/>
</dbReference>
<dbReference type="GO" id="GO:0009089">
    <property type="term" value="P:lysine biosynthetic process via diaminopimelate"/>
    <property type="evidence" value="ECO:0007669"/>
    <property type="project" value="UniProtKB-UniRule"/>
</dbReference>
<dbReference type="UniPathway" id="UPA00034">
    <property type="reaction ID" value="UER00017"/>
</dbReference>
<sequence length="295" mass="29906">MLSGVYVPLITPFDAAGAVARPALEGLAHEVLDAGAAGLVALGTTAEPGSLDQEEQEAVVDLLARVCRERDAPLLVGASTPTAVTALGARREVTAALSLVPPFVRPGEPGVVAHFAALAAASPVPLVVYHVPYRTGQQLSPETLRRLAALPGVIGVKLAVGAIEADTVGLLADPPAGFAVLGGDDTVISPLLALGAHGAVLASAHLATAGFVELADAWRRGDTNQARELGHRLAELSAALFAAPNPTVVKAVLHAQGRIPAPTVRLPLVPPDDEIVHAAVERLAAVSGASAVAMR</sequence>
<keyword evidence="6 12" id="KW-0028">Amino-acid biosynthesis</keyword>
<keyword evidence="7 12" id="KW-0220">Diaminopimelate biosynthesis</keyword>
<feature type="binding site" evidence="12 15">
    <location>
        <position position="200"/>
    </location>
    <ligand>
        <name>pyruvate</name>
        <dbReference type="ChEBI" id="CHEBI:15361"/>
    </ligand>
</feature>
<dbReference type="SUPFAM" id="SSF51569">
    <property type="entry name" value="Aldolase"/>
    <property type="match status" value="1"/>
</dbReference>
<evidence type="ECO:0000256" key="3">
    <source>
        <dbReference type="ARBA" id="ARBA00007592"/>
    </source>
</evidence>
<dbReference type="GO" id="GO:0008840">
    <property type="term" value="F:4-hydroxy-tetrahydrodipicolinate synthase activity"/>
    <property type="evidence" value="ECO:0007669"/>
    <property type="project" value="UniProtKB-UniRule"/>
</dbReference>
<dbReference type="EMBL" id="FTNF01000012">
    <property type="protein sequence ID" value="SIR58355.1"/>
    <property type="molecule type" value="Genomic_DNA"/>
</dbReference>